<comment type="caution">
    <text evidence="9">The sequence shown here is derived from an EMBL/GenBank/DDBJ whole genome shotgun (WGS) entry which is preliminary data.</text>
</comment>
<dbReference type="NCBIfam" id="TIGR03544">
    <property type="entry name" value="DivI1A_domain"/>
    <property type="match status" value="1"/>
</dbReference>
<feature type="compositionally biased region" description="Basic and acidic residues" evidence="8">
    <location>
        <begin position="85"/>
        <end position="98"/>
    </location>
</feature>
<comment type="similarity">
    <text evidence="2">Belongs to the DivIVA family.</text>
</comment>
<evidence type="ECO:0000256" key="5">
    <source>
        <dbReference type="ARBA" id="ARBA00023054"/>
    </source>
</evidence>
<dbReference type="Pfam" id="PF05103">
    <property type="entry name" value="DivIVA"/>
    <property type="match status" value="1"/>
</dbReference>
<keyword evidence="4" id="KW-0132">Cell division</keyword>
<keyword evidence="3" id="KW-0963">Cytoplasm</keyword>
<feature type="region of interest" description="Disordered" evidence="8">
    <location>
        <begin position="75"/>
        <end position="132"/>
    </location>
</feature>
<evidence type="ECO:0000256" key="2">
    <source>
        <dbReference type="ARBA" id="ARBA00009008"/>
    </source>
</evidence>
<dbReference type="EMBL" id="JBHTEK010000001">
    <property type="protein sequence ID" value="MFC7667836.1"/>
    <property type="molecule type" value="Genomic_DNA"/>
</dbReference>
<feature type="compositionally biased region" description="Low complexity" evidence="8">
    <location>
        <begin position="106"/>
        <end position="119"/>
    </location>
</feature>
<keyword evidence="5 7" id="KW-0175">Coiled coil</keyword>
<evidence type="ECO:0000256" key="4">
    <source>
        <dbReference type="ARBA" id="ARBA00022618"/>
    </source>
</evidence>
<dbReference type="Proteomes" id="UP001596513">
    <property type="component" value="Unassembled WGS sequence"/>
</dbReference>
<dbReference type="PANTHER" id="PTHR35794:SF2">
    <property type="entry name" value="CELL DIVISION PROTEIN DIVIVA"/>
    <property type="match status" value="1"/>
</dbReference>
<evidence type="ECO:0000313" key="9">
    <source>
        <dbReference type="EMBL" id="MFC7667836.1"/>
    </source>
</evidence>
<dbReference type="InterPro" id="IPR019933">
    <property type="entry name" value="DivIVA_domain"/>
</dbReference>
<dbReference type="InterPro" id="IPR007793">
    <property type="entry name" value="DivIVA_fam"/>
</dbReference>
<dbReference type="PANTHER" id="PTHR35794">
    <property type="entry name" value="CELL DIVISION PROTEIN DIVIVA"/>
    <property type="match status" value="1"/>
</dbReference>
<evidence type="ECO:0000256" key="8">
    <source>
        <dbReference type="SAM" id="MobiDB-lite"/>
    </source>
</evidence>
<keyword evidence="6" id="KW-0131">Cell cycle</keyword>
<reference evidence="10" key="1">
    <citation type="journal article" date="2019" name="Int. J. Syst. Evol. Microbiol.">
        <title>The Global Catalogue of Microorganisms (GCM) 10K type strain sequencing project: providing services to taxonomists for standard genome sequencing and annotation.</title>
        <authorList>
            <consortium name="The Broad Institute Genomics Platform"/>
            <consortium name="The Broad Institute Genome Sequencing Center for Infectious Disease"/>
            <person name="Wu L."/>
            <person name="Ma J."/>
        </authorList>
    </citation>
    <scope>NUCLEOTIDE SEQUENCE [LARGE SCALE GENOMIC DNA]</scope>
    <source>
        <strain evidence="10">JCM 19635</strain>
    </source>
</reference>
<gene>
    <name evidence="9" type="ORF">ACFQT0_10885</name>
</gene>
<feature type="coiled-coil region" evidence="7">
    <location>
        <begin position="36"/>
        <end position="63"/>
    </location>
</feature>
<evidence type="ECO:0000313" key="10">
    <source>
        <dbReference type="Proteomes" id="UP001596513"/>
    </source>
</evidence>
<accession>A0ABW2U616</accession>
<dbReference type="Gene3D" id="6.10.250.660">
    <property type="match status" value="1"/>
</dbReference>
<protein>
    <submittedName>
        <fullName evidence="9">DivIVA domain-containing protein</fullName>
    </submittedName>
</protein>
<organism evidence="9 10">
    <name type="scientific">Hymenobacter humi</name>
    <dbReference type="NCBI Taxonomy" id="1411620"/>
    <lineage>
        <taxon>Bacteria</taxon>
        <taxon>Pseudomonadati</taxon>
        <taxon>Bacteroidota</taxon>
        <taxon>Cytophagia</taxon>
        <taxon>Cytophagales</taxon>
        <taxon>Hymenobacteraceae</taxon>
        <taxon>Hymenobacter</taxon>
    </lineage>
</organism>
<evidence type="ECO:0000256" key="7">
    <source>
        <dbReference type="SAM" id="Coils"/>
    </source>
</evidence>
<evidence type="ECO:0000256" key="6">
    <source>
        <dbReference type="ARBA" id="ARBA00023306"/>
    </source>
</evidence>
<sequence length="132" mass="15504">MKITALDIRQKTFEKSFRGVDKDEVQAFLNTISQQWERLGDENRELRLKLEHAQQDVQKMREVESSLYRTLKTAEDTGNNITEQAQRDAALRVREAQRKPSRRWARPASAPAPWWTRPTSRPRKPWPTCSAK</sequence>
<keyword evidence="10" id="KW-1185">Reference proteome</keyword>
<proteinExistence type="inferred from homology"/>
<evidence type="ECO:0000256" key="1">
    <source>
        <dbReference type="ARBA" id="ARBA00004496"/>
    </source>
</evidence>
<dbReference type="RefSeq" id="WP_380202683.1">
    <property type="nucleotide sequence ID" value="NZ_JBHTEK010000001.1"/>
</dbReference>
<name>A0ABW2U616_9BACT</name>
<comment type="subcellular location">
    <subcellularLocation>
        <location evidence="1">Cytoplasm</location>
    </subcellularLocation>
</comment>
<evidence type="ECO:0000256" key="3">
    <source>
        <dbReference type="ARBA" id="ARBA00022490"/>
    </source>
</evidence>